<evidence type="ECO:0000313" key="2">
    <source>
        <dbReference type="EMBL" id="MPN55543.1"/>
    </source>
</evidence>
<dbReference type="EMBL" id="VSSQ01124933">
    <property type="protein sequence ID" value="MPN55543.1"/>
    <property type="molecule type" value="Genomic_DNA"/>
</dbReference>
<feature type="compositionally biased region" description="Polar residues" evidence="1">
    <location>
        <begin position="1"/>
        <end position="13"/>
    </location>
</feature>
<sequence>MQDLASRQTTILTDSARDESPSFAPNGRMILYATETGGRGVLAAVSSDGRVKQRLSVQAADVREPAWGPLQR</sequence>
<reference evidence="2" key="1">
    <citation type="submission" date="2019-08" db="EMBL/GenBank/DDBJ databases">
        <authorList>
            <person name="Kucharzyk K."/>
            <person name="Murdoch R.W."/>
            <person name="Higgins S."/>
            <person name="Loffler F."/>
        </authorList>
    </citation>
    <scope>NUCLEOTIDE SEQUENCE</scope>
</reference>
<dbReference type="Gene3D" id="2.120.10.30">
    <property type="entry name" value="TolB, C-terminal domain"/>
    <property type="match status" value="1"/>
</dbReference>
<dbReference type="Pfam" id="PF07676">
    <property type="entry name" value="PD40"/>
    <property type="match status" value="1"/>
</dbReference>
<accession>A0A645J7S6</accession>
<comment type="caution">
    <text evidence="2">The sequence shown here is derived from an EMBL/GenBank/DDBJ whole genome shotgun (WGS) entry which is preliminary data.</text>
</comment>
<dbReference type="AlphaFoldDB" id="A0A645J7S6"/>
<protein>
    <submittedName>
        <fullName evidence="2">Protein TolB</fullName>
    </submittedName>
</protein>
<organism evidence="2">
    <name type="scientific">bioreactor metagenome</name>
    <dbReference type="NCBI Taxonomy" id="1076179"/>
    <lineage>
        <taxon>unclassified sequences</taxon>
        <taxon>metagenomes</taxon>
        <taxon>ecological metagenomes</taxon>
    </lineage>
</organism>
<dbReference type="InterPro" id="IPR011042">
    <property type="entry name" value="6-blade_b-propeller_TolB-like"/>
</dbReference>
<gene>
    <name evidence="2" type="primary">tolB_18</name>
    <name evidence="2" type="ORF">SDC9_203227</name>
</gene>
<dbReference type="SUPFAM" id="SSF82171">
    <property type="entry name" value="DPP6 N-terminal domain-like"/>
    <property type="match status" value="1"/>
</dbReference>
<evidence type="ECO:0000256" key="1">
    <source>
        <dbReference type="SAM" id="MobiDB-lite"/>
    </source>
</evidence>
<proteinExistence type="predicted"/>
<dbReference type="InterPro" id="IPR011659">
    <property type="entry name" value="WD40"/>
</dbReference>
<feature type="region of interest" description="Disordered" evidence="1">
    <location>
        <begin position="1"/>
        <end position="23"/>
    </location>
</feature>
<name>A0A645J7S6_9ZZZZ</name>